<feature type="transmembrane region" description="Helical" evidence="7">
    <location>
        <begin position="117"/>
        <end position="145"/>
    </location>
</feature>
<accession>A0AAD2G8S3</accession>
<evidence type="ECO:0000256" key="4">
    <source>
        <dbReference type="ARBA" id="ARBA00022989"/>
    </source>
</evidence>
<comment type="subcellular location">
    <subcellularLocation>
        <location evidence="1">Cell membrane</location>
        <topology evidence="1">Multi-pass membrane protein</topology>
    </subcellularLocation>
</comment>
<reference evidence="9" key="1">
    <citation type="submission" date="2023-08" db="EMBL/GenBank/DDBJ databases">
        <authorList>
            <person name="Audoor S."/>
            <person name="Bilcke G."/>
        </authorList>
    </citation>
    <scope>NUCLEOTIDE SEQUENCE</scope>
</reference>
<feature type="transmembrane region" description="Helical" evidence="7">
    <location>
        <begin position="78"/>
        <end position="111"/>
    </location>
</feature>
<dbReference type="Proteomes" id="UP001295423">
    <property type="component" value="Unassembled WGS sequence"/>
</dbReference>
<feature type="domain" description="VTT" evidence="8">
    <location>
        <begin position="132"/>
        <end position="257"/>
    </location>
</feature>
<evidence type="ECO:0000256" key="2">
    <source>
        <dbReference type="ARBA" id="ARBA00022475"/>
    </source>
</evidence>
<feature type="transmembrane region" description="Helical" evidence="7">
    <location>
        <begin position="275"/>
        <end position="296"/>
    </location>
</feature>
<keyword evidence="5 7" id="KW-0472">Membrane</keyword>
<evidence type="ECO:0000256" key="5">
    <source>
        <dbReference type="ARBA" id="ARBA00023136"/>
    </source>
</evidence>
<dbReference type="Pfam" id="PF09335">
    <property type="entry name" value="VTT_dom"/>
    <property type="match status" value="1"/>
</dbReference>
<dbReference type="EMBL" id="CAKOGP040002169">
    <property type="protein sequence ID" value="CAJ1963964.1"/>
    <property type="molecule type" value="Genomic_DNA"/>
</dbReference>
<dbReference type="InterPro" id="IPR015414">
    <property type="entry name" value="TMEM64"/>
</dbReference>
<evidence type="ECO:0000259" key="8">
    <source>
        <dbReference type="Pfam" id="PF09335"/>
    </source>
</evidence>
<dbReference type="PANTHER" id="PTHR12677:SF59">
    <property type="entry name" value="GOLGI APPARATUS MEMBRANE PROTEIN TVP38-RELATED"/>
    <property type="match status" value="1"/>
</dbReference>
<dbReference type="PANTHER" id="PTHR12677">
    <property type="entry name" value="GOLGI APPARATUS MEMBRANE PROTEIN TVP38-RELATED"/>
    <property type="match status" value="1"/>
</dbReference>
<gene>
    <name evidence="9" type="ORF">CYCCA115_LOCUS20404</name>
</gene>
<protein>
    <recommendedName>
        <fullName evidence="8">VTT domain-containing protein</fullName>
    </recommendedName>
</protein>
<feature type="region of interest" description="Disordered" evidence="6">
    <location>
        <begin position="1"/>
        <end position="34"/>
    </location>
</feature>
<sequence length="355" mass="39855">MTPETTQDDTEAPAMKEGDYYLDEDSDDNDSQTQKTAYCCTGQGKPITTAELWEEFKDLSSELWDYVRYRCWKKKLLTAVLVICAIGVCCDLAFGGLFLNWLALFVAWMAYHPVEGVFAYVAVFVVATLLFVPEIFLVFAAGFAFSAAIGTWEGMAVATLASFLASGISAIIAFIRARYMMRDLIQLFAKRYPLVMCADRALERNGFRVLVLLRLCPVIPYNALNYCAGVTDISAEHFLQSLVGVIPFQMFLATVGATTARYSAIDLHNNQEQRLILFALLGAGICFGAFGVLLIWRLVKQELQKELELSDKQMKGYITMNPDDFVEQGVEVSAKRFNVKEGDEDESDQFFWVWA</sequence>
<evidence type="ECO:0000256" key="1">
    <source>
        <dbReference type="ARBA" id="ARBA00004651"/>
    </source>
</evidence>
<keyword evidence="2" id="KW-1003">Cell membrane</keyword>
<dbReference type="GO" id="GO:0005886">
    <property type="term" value="C:plasma membrane"/>
    <property type="evidence" value="ECO:0007669"/>
    <property type="project" value="UniProtKB-SubCell"/>
</dbReference>
<name>A0AAD2G8S3_9STRA</name>
<evidence type="ECO:0000313" key="9">
    <source>
        <dbReference type="EMBL" id="CAJ1963964.1"/>
    </source>
</evidence>
<organism evidence="9 10">
    <name type="scientific">Cylindrotheca closterium</name>
    <dbReference type="NCBI Taxonomy" id="2856"/>
    <lineage>
        <taxon>Eukaryota</taxon>
        <taxon>Sar</taxon>
        <taxon>Stramenopiles</taxon>
        <taxon>Ochrophyta</taxon>
        <taxon>Bacillariophyta</taxon>
        <taxon>Bacillariophyceae</taxon>
        <taxon>Bacillariophycidae</taxon>
        <taxon>Bacillariales</taxon>
        <taxon>Bacillariaceae</taxon>
        <taxon>Cylindrotheca</taxon>
    </lineage>
</organism>
<keyword evidence="3 7" id="KW-0812">Transmembrane</keyword>
<evidence type="ECO:0000256" key="7">
    <source>
        <dbReference type="SAM" id="Phobius"/>
    </source>
</evidence>
<evidence type="ECO:0000313" key="10">
    <source>
        <dbReference type="Proteomes" id="UP001295423"/>
    </source>
</evidence>
<dbReference type="AlphaFoldDB" id="A0AAD2G8S3"/>
<dbReference type="InterPro" id="IPR032816">
    <property type="entry name" value="VTT_dom"/>
</dbReference>
<proteinExistence type="predicted"/>
<evidence type="ECO:0000256" key="3">
    <source>
        <dbReference type="ARBA" id="ARBA00022692"/>
    </source>
</evidence>
<feature type="compositionally biased region" description="Acidic residues" evidence="6">
    <location>
        <begin position="1"/>
        <end position="11"/>
    </location>
</feature>
<keyword evidence="10" id="KW-1185">Reference proteome</keyword>
<evidence type="ECO:0000256" key="6">
    <source>
        <dbReference type="SAM" id="MobiDB-lite"/>
    </source>
</evidence>
<feature type="compositionally biased region" description="Acidic residues" evidence="6">
    <location>
        <begin position="20"/>
        <end position="30"/>
    </location>
</feature>
<keyword evidence="4 7" id="KW-1133">Transmembrane helix</keyword>
<comment type="caution">
    <text evidence="9">The sequence shown here is derived from an EMBL/GenBank/DDBJ whole genome shotgun (WGS) entry which is preliminary data.</text>
</comment>
<feature type="transmembrane region" description="Helical" evidence="7">
    <location>
        <begin position="157"/>
        <end position="177"/>
    </location>
</feature>